<name>A0A7C1K008_9CHLR</name>
<dbReference type="AlphaFoldDB" id="A0A7C1K008"/>
<protein>
    <recommendedName>
        <fullName evidence="1">Spore protein YkvP/CgeB glycosyl transferase-like domain-containing protein</fullName>
    </recommendedName>
</protein>
<accession>A0A7C1K008</accession>
<reference evidence="2" key="1">
    <citation type="journal article" date="2020" name="mSystems">
        <title>Genome- and Community-Level Interaction Insights into Carbon Utilization and Element Cycling Functions of Hydrothermarchaeota in Hydrothermal Sediment.</title>
        <authorList>
            <person name="Zhou Z."/>
            <person name="Liu Y."/>
            <person name="Xu W."/>
            <person name="Pan J."/>
            <person name="Luo Z.H."/>
            <person name="Li M."/>
        </authorList>
    </citation>
    <scope>NUCLEOTIDE SEQUENCE [LARGE SCALE GENOMIC DNA]</scope>
    <source>
        <strain evidence="2">SpSt-289</strain>
    </source>
</reference>
<dbReference type="Gene3D" id="3.40.50.2000">
    <property type="entry name" value="Glycogen Phosphorylase B"/>
    <property type="match status" value="1"/>
</dbReference>
<dbReference type="EMBL" id="DSMG01000084">
    <property type="protein sequence ID" value="HDX31429.1"/>
    <property type="molecule type" value="Genomic_DNA"/>
</dbReference>
<dbReference type="Pfam" id="PF13524">
    <property type="entry name" value="Glyco_trans_1_2"/>
    <property type="match status" value="1"/>
</dbReference>
<feature type="domain" description="Spore protein YkvP/CgeB glycosyl transferase-like" evidence="1">
    <location>
        <begin position="176"/>
        <end position="290"/>
    </location>
</feature>
<sequence length="356" mass="40455">MHVALGYRWFPTAAGYHLERAFAAIGADVHFIGVSDHGRAGHGETTSLLRIFEAMDTPPDCFLWIDPAGRYFPLDIEASPIPTACYLIDVHLGKWRFEVARFFDVVFVAQKDYVEPLRTHLGHQQVYWLPLAAADDVHFDHQAARVYEVGFVGNLARAHEKTSRRRRLQQLHKHFTMNDWSRSYTPAEVGAVYSRSKIVFNTSIAGDVTMRIFEGAACGALVLTDAVRNGLEELYRPGEEIVIFADDDDLLEKVRYYLAHEAEREAIARAGQARTLAQHTYRHRAQAILEVMRATDLRRNAPMRAASTAERSAVRRNIYTHLHMLDAIFDLEKAGGAHPLLKLWRALPCLARRILR</sequence>
<gene>
    <name evidence="2" type="ORF">ENQ20_08030</name>
</gene>
<proteinExistence type="predicted"/>
<evidence type="ECO:0000259" key="1">
    <source>
        <dbReference type="Pfam" id="PF13524"/>
    </source>
</evidence>
<dbReference type="SUPFAM" id="SSF53756">
    <property type="entry name" value="UDP-Glycosyltransferase/glycogen phosphorylase"/>
    <property type="match status" value="1"/>
</dbReference>
<organism evidence="2">
    <name type="scientific">Caldilinea aerophila</name>
    <dbReference type="NCBI Taxonomy" id="133453"/>
    <lineage>
        <taxon>Bacteria</taxon>
        <taxon>Bacillati</taxon>
        <taxon>Chloroflexota</taxon>
        <taxon>Caldilineae</taxon>
        <taxon>Caldilineales</taxon>
        <taxon>Caldilineaceae</taxon>
        <taxon>Caldilinea</taxon>
    </lineage>
</organism>
<evidence type="ECO:0000313" key="2">
    <source>
        <dbReference type="EMBL" id="HDX31429.1"/>
    </source>
</evidence>
<comment type="caution">
    <text evidence="2">The sequence shown here is derived from an EMBL/GenBank/DDBJ whole genome shotgun (WGS) entry which is preliminary data.</text>
</comment>
<dbReference type="InterPro" id="IPR055259">
    <property type="entry name" value="YkvP/CgeB_Glyco_trans-like"/>
</dbReference>